<proteinExistence type="predicted"/>
<keyword evidence="2" id="KW-1185">Reference proteome</keyword>
<sequence length="162" mass="18241">MKSLHPIFGKIYIRANDIIKYIKIMYMYKFSLAILVLVVSCGLSEEEARNRCKISHAGSYVLDTTRTERALLATDSVGTKGLIIIFNTDSTFYTNMRVAFLDDTCGFWDAGTCGFESSGKLYFKHSPHIISFAPCHEGDSTCMILGKNISTSTSSNYWFKRI</sequence>
<dbReference type="Proteomes" id="UP000198984">
    <property type="component" value="Unassembled WGS sequence"/>
</dbReference>
<organism evidence="1 2">
    <name type="scientific">Chitinophaga rupis</name>
    <dbReference type="NCBI Taxonomy" id="573321"/>
    <lineage>
        <taxon>Bacteria</taxon>
        <taxon>Pseudomonadati</taxon>
        <taxon>Bacteroidota</taxon>
        <taxon>Chitinophagia</taxon>
        <taxon>Chitinophagales</taxon>
        <taxon>Chitinophagaceae</taxon>
        <taxon>Chitinophaga</taxon>
    </lineage>
</organism>
<dbReference type="EMBL" id="FOBB01000009">
    <property type="protein sequence ID" value="SEN27092.1"/>
    <property type="molecule type" value="Genomic_DNA"/>
</dbReference>
<reference evidence="1 2" key="1">
    <citation type="submission" date="2016-10" db="EMBL/GenBank/DDBJ databases">
        <authorList>
            <person name="de Groot N.N."/>
        </authorList>
    </citation>
    <scope>NUCLEOTIDE SEQUENCE [LARGE SCALE GENOMIC DNA]</scope>
    <source>
        <strain evidence="1 2">DSM 21039</strain>
    </source>
</reference>
<dbReference type="STRING" id="573321.SAMN04488505_109115"/>
<accession>A0A1H8F5X9</accession>
<evidence type="ECO:0000313" key="1">
    <source>
        <dbReference type="EMBL" id="SEN27092.1"/>
    </source>
</evidence>
<name>A0A1H8F5X9_9BACT</name>
<evidence type="ECO:0000313" key="2">
    <source>
        <dbReference type="Proteomes" id="UP000198984"/>
    </source>
</evidence>
<protein>
    <submittedName>
        <fullName evidence="1">Uncharacterized protein</fullName>
    </submittedName>
</protein>
<dbReference type="AlphaFoldDB" id="A0A1H8F5X9"/>
<gene>
    <name evidence="1" type="ORF">SAMN04488505_109115</name>
</gene>